<proteinExistence type="predicted"/>
<dbReference type="Proteomes" id="UP001144978">
    <property type="component" value="Unassembled WGS sequence"/>
</dbReference>
<accession>A0ACC1MKF2</accession>
<name>A0ACC1MKF2_9APHY</name>
<organism evidence="1 2">
    <name type="scientific">Trametes sanguinea</name>
    <dbReference type="NCBI Taxonomy" id="158606"/>
    <lineage>
        <taxon>Eukaryota</taxon>
        <taxon>Fungi</taxon>
        <taxon>Dikarya</taxon>
        <taxon>Basidiomycota</taxon>
        <taxon>Agaricomycotina</taxon>
        <taxon>Agaricomycetes</taxon>
        <taxon>Polyporales</taxon>
        <taxon>Polyporaceae</taxon>
        <taxon>Trametes</taxon>
    </lineage>
</organism>
<evidence type="ECO:0000313" key="2">
    <source>
        <dbReference type="Proteomes" id="UP001144978"/>
    </source>
</evidence>
<reference evidence="1" key="1">
    <citation type="submission" date="2022-08" db="EMBL/GenBank/DDBJ databases">
        <title>Genome Sequence of Pycnoporus sanguineus.</title>
        <authorList>
            <person name="Buettner E."/>
        </authorList>
    </citation>
    <scope>NUCLEOTIDE SEQUENCE</scope>
    <source>
        <strain evidence="1">CG-C14</strain>
    </source>
</reference>
<dbReference type="EMBL" id="JANSHE010006298">
    <property type="protein sequence ID" value="KAJ2967497.1"/>
    <property type="molecule type" value="Genomic_DNA"/>
</dbReference>
<comment type="caution">
    <text evidence="1">The sequence shown here is derived from an EMBL/GenBank/DDBJ whole genome shotgun (WGS) entry which is preliminary data.</text>
</comment>
<evidence type="ECO:0000313" key="1">
    <source>
        <dbReference type="EMBL" id="KAJ2967497.1"/>
    </source>
</evidence>
<sequence length="189" mass="20587">MAKVVHGEPEDGAGGGCVFHVSMRVRVALAAPARGGLRLLAQTEHNRVSLDAAIKLDTDTSPFSQRSVRRPDSRDRLVTRANERTAELETIRKKLNRDTLVNGHEFKPPSSPSSKHDLAVSRDEITGLKLTYCAGAHARHFRAACLVVRIANHADFSSGPGYEYDRSAMLHSPPDSDTSSAEPTLSHLL</sequence>
<gene>
    <name evidence="1" type="ORF">NUW54_g13489</name>
</gene>
<keyword evidence="2" id="KW-1185">Reference proteome</keyword>
<protein>
    <submittedName>
        <fullName evidence="1">Uncharacterized protein</fullName>
    </submittedName>
</protein>